<gene>
    <name evidence="11" type="ORF">HNQ96_005938</name>
</gene>
<dbReference type="CDD" id="cd03215">
    <property type="entry name" value="ABC_Carb_Monos_II"/>
    <property type="match status" value="1"/>
</dbReference>
<keyword evidence="2" id="KW-0813">Transport</keyword>
<dbReference type="PANTHER" id="PTHR43790:SF3">
    <property type="entry name" value="D-ALLOSE IMPORT ATP-BINDING PROTEIN ALSA-RELATED"/>
    <property type="match status" value="1"/>
</dbReference>
<dbReference type="PANTHER" id="PTHR43790">
    <property type="entry name" value="CARBOHYDRATE TRANSPORT ATP-BINDING PROTEIN MG119-RELATED"/>
    <property type="match status" value="1"/>
</dbReference>
<keyword evidence="8" id="KW-1278">Translocase</keyword>
<dbReference type="Proteomes" id="UP000532373">
    <property type="component" value="Unassembled WGS sequence"/>
</dbReference>
<dbReference type="InterPro" id="IPR003439">
    <property type="entry name" value="ABC_transporter-like_ATP-bd"/>
</dbReference>
<evidence type="ECO:0000256" key="7">
    <source>
        <dbReference type="ARBA" id="ARBA00022840"/>
    </source>
</evidence>
<dbReference type="PROSITE" id="PS50893">
    <property type="entry name" value="ABC_TRANSPORTER_2"/>
    <property type="match status" value="2"/>
</dbReference>
<dbReference type="GO" id="GO:0016887">
    <property type="term" value="F:ATP hydrolysis activity"/>
    <property type="evidence" value="ECO:0007669"/>
    <property type="project" value="InterPro"/>
</dbReference>
<keyword evidence="4 11" id="KW-0762">Sugar transport</keyword>
<evidence type="ECO:0000256" key="8">
    <source>
        <dbReference type="ARBA" id="ARBA00022967"/>
    </source>
</evidence>
<organism evidence="11 12">
    <name type="scientific">Aminobacter carboxidus</name>
    <dbReference type="NCBI Taxonomy" id="376165"/>
    <lineage>
        <taxon>Bacteria</taxon>
        <taxon>Pseudomonadati</taxon>
        <taxon>Pseudomonadota</taxon>
        <taxon>Alphaproteobacteria</taxon>
        <taxon>Hyphomicrobiales</taxon>
        <taxon>Phyllobacteriaceae</taxon>
        <taxon>Aminobacter</taxon>
    </lineage>
</organism>
<keyword evidence="9" id="KW-0472">Membrane</keyword>
<dbReference type="EMBL" id="JACHGI010000022">
    <property type="protein sequence ID" value="MBB6470044.1"/>
    <property type="molecule type" value="Genomic_DNA"/>
</dbReference>
<evidence type="ECO:0000259" key="10">
    <source>
        <dbReference type="PROSITE" id="PS50893"/>
    </source>
</evidence>
<evidence type="ECO:0000256" key="4">
    <source>
        <dbReference type="ARBA" id="ARBA00022597"/>
    </source>
</evidence>
<dbReference type="Pfam" id="PF00005">
    <property type="entry name" value="ABC_tran"/>
    <property type="match status" value="2"/>
</dbReference>
<evidence type="ECO:0000256" key="2">
    <source>
        <dbReference type="ARBA" id="ARBA00022448"/>
    </source>
</evidence>
<keyword evidence="6" id="KW-0547">Nucleotide-binding</keyword>
<dbReference type="PROSITE" id="PS00211">
    <property type="entry name" value="ABC_TRANSPORTER_1"/>
    <property type="match status" value="1"/>
</dbReference>
<comment type="similarity">
    <text evidence="1">Belongs to the ABC transporter superfamily.</text>
</comment>
<evidence type="ECO:0000313" key="11">
    <source>
        <dbReference type="EMBL" id="MBB6470044.1"/>
    </source>
</evidence>
<keyword evidence="7" id="KW-0067">ATP-binding</keyword>
<dbReference type="InterPro" id="IPR003593">
    <property type="entry name" value="AAA+_ATPase"/>
</dbReference>
<evidence type="ECO:0000256" key="6">
    <source>
        <dbReference type="ARBA" id="ARBA00022741"/>
    </source>
</evidence>
<evidence type="ECO:0000256" key="1">
    <source>
        <dbReference type="ARBA" id="ARBA00005417"/>
    </source>
</evidence>
<dbReference type="InterPro" id="IPR017871">
    <property type="entry name" value="ABC_transporter-like_CS"/>
</dbReference>
<comment type="caution">
    <text evidence="11">The sequence shown here is derived from an EMBL/GenBank/DDBJ whole genome shotgun (WGS) entry which is preliminary data.</text>
</comment>
<proteinExistence type="inferred from homology"/>
<accession>A0A8E1WLP4</accession>
<dbReference type="InterPro" id="IPR027417">
    <property type="entry name" value="P-loop_NTPase"/>
</dbReference>
<dbReference type="RefSeq" id="WP_184773931.1">
    <property type="nucleotide sequence ID" value="NZ_JACHGI010000022.1"/>
</dbReference>
<name>A0A8E1WLP4_9HYPH</name>
<feature type="domain" description="ABC transporter" evidence="10">
    <location>
        <begin position="255"/>
        <end position="497"/>
    </location>
</feature>
<dbReference type="GO" id="GO:0005524">
    <property type="term" value="F:ATP binding"/>
    <property type="evidence" value="ECO:0007669"/>
    <property type="project" value="UniProtKB-KW"/>
</dbReference>
<dbReference type="InterPro" id="IPR050107">
    <property type="entry name" value="ABC_carbohydrate_import_ATPase"/>
</dbReference>
<dbReference type="SUPFAM" id="SSF52540">
    <property type="entry name" value="P-loop containing nucleoside triphosphate hydrolases"/>
    <property type="match status" value="2"/>
</dbReference>
<dbReference type="CDD" id="cd03216">
    <property type="entry name" value="ABC_Carb_Monos_I"/>
    <property type="match status" value="1"/>
</dbReference>
<evidence type="ECO:0000313" key="12">
    <source>
        <dbReference type="Proteomes" id="UP000532373"/>
    </source>
</evidence>
<feature type="domain" description="ABC transporter" evidence="10">
    <location>
        <begin position="4"/>
        <end position="241"/>
    </location>
</feature>
<evidence type="ECO:0000256" key="5">
    <source>
        <dbReference type="ARBA" id="ARBA00022737"/>
    </source>
</evidence>
<sequence length="504" mass="55159">MSLLQFSNISKTFGETRALKGVDFDVREGEIHALVGENGAGKSTLIRILAGDFPPDTGSMMLAGSPLRLLHPSDALAAGIGFVHQRPPFIADLSITENFLLGLPYQHRRAGLIDWKAQHRECEASLASLGLSVDPRTPLASLSAHQRQMVALARALLRKPRLLVLDEITASLSEPEVRTLLDTIHKLRQRGVSVIYVSHRLEEVFRIADRVTVLRDGRRISTTRLDEMTEAGLVRDIVGSDMQDLFAREDGPVGQKRQTLVSVQGLSDNRLTDISFDIAKGEIVGIAGLGGSGRSRILRMIAGASPRTAGDVLVEGRPAAIGSVRQALQEGIALVTEERSHDGFVETLPIWQNVSLPWGSRFKTRGFLNLRVEQRKTEEATRRFSVRMPSMNASMLALSGGNQQKVIFARWVLGPVRLLLLDEPTHGVDIGSKTQIYGAIRELAHEGRGILVVSSELEELQALCDRVLLLKDGTIIDELRGADISKDAMLHRLLSSSDSTKVAV</sequence>
<reference evidence="11 12" key="1">
    <citation type="submission" date="2020-08" db="EMBL/GenBank/DDBJ databases">
        <title>Genomic Encyclopedia of Type Strains, Phase IV (KMG-IV): sequencing the most valuable type-strain genomes for metagenomic binning, comparative biology and taxonomic classification.</title>
        <authorList>
            <person name="Goeker M."/>
        </authorList>
    </citation>
    <scope>NUCLEOTIDE SEQUENCE [LARGE SCALE GENOMIC DNA]</scope>
    <source>
        <strain evidence="11 12">DSM 17454</strain>
    </source>
</reference>
<dbReference type="SMART" id="SM00382">
    <property type="entry name" value="AAA"/>
    <property type="match status" value="2"/>
</dbReference>
<dbReference type="AlphaFoldDB" id="A0A8E1WLP4"/>
<dbReference type="Gene3D" id="3.40.50.300">
    <property type="entry name" value="P-loop containing nucleotide triphosphate hydrolases"/>
    <property type="match status" value="2"/>
</dbReference>
<keyword evidence="3" id="KW-1003">Cell membrane</keyword>
<protein>
    <submittedName>
        <fullName evidence="11">ABC-type sugar transport system ATPase subunit</fullName>
    </submittedName>
</protein>
<evidence type="ECO:0000256" key="3">
    <source>
        <dbReference type="ARBA" id="ARBA00022475"/>
    </source>
</evidence>
<keyword evidence="5" id="KW-0677">Repeat</keyword>
<evidence type="ECO:0000256" key="9">
    <source>
        <dbReference type="ARBA" id="ARBA00023136"/>
    </source>
</evidence>